<evidence type="ECO:0000313" key="7">
    <source>
        <dbReference type="EMBL" id="TQV88605.1"/>
    </source>
</evidence>
<dbReference type="InterPro" id="IPR005598">
    <property type="entry name" value="ATP_synth_I"/>
</dbReference>
<evidence type="ECO:0000256" key="6">
    <source>
        <dbReference type="SAM" id="Phobius"/>
    </source>
</evidence>
<dbReference type="Pfam" id="PF03899">
    <property type="entry name" value="ATP-synt_I"/>
    <property type="match status" value="1"/>
</dbReference>
<dbReference type="OrthoDB" id="5702716at2"/>
<evidence type="ECO:0000256" key="1">
    <source>
        <dbReference type="ARBA" id="ARBA00004651"/>
    </source>
</evidence>
<evidence type="ECO:0000256" key="5">
    <source>
        <dbReference type="ARBA" id="ARBA00023136"/>
    </source>
</evidence>
<evidence type="ECO:0008006" key="9">
    <source>
        <dbReference type="Google" id="ProtNLM"/>
    </source>
</evidence>
<dbReference type="EMBL" id="VIKS01000004">
    <property type="protein sequence ID" value="TQV88605.1"/>
    <property type="molecule type" value="Genomic_DNA"/>
</dbReference>
<feature type="transmembrane region" description="Helical" evidence="6">
    <location>
        <begin position="103"/>
        <end position="123"/>
    </location>
</feature>
<feature type="transmembrane region" description="Helical" evidence="6">
    <location>
        <begin position="16"/>
        <end position="33"/>
    </location>
</feature>
<keyword evidence="4 6" id="KW-1133">Transmembrane helix</keyword>
<accession>A0A545UGP5</accession>
<gene>
    <name evidence="7" type="ORF">FLL46_08805</name>
</gene>
<keyword evidence="5 6" id="KW-0472">Membrane</keyword>
<evidence type="ECO:0000313" key="8">
    <source>
        <dbReference type="Proteomes" id="UP000315439"/>
    </source>
</evidence>
<keyword evidence="2" id="KW-1003">Cell membrane</keyword>
<keyword evidence="8" id="KW-1185">Reference proteome</keyword>
<feature type="transmembrane region" description="Helical" evidence="6">
    <location>
        <begin position="73"/>
        <end position="97"/>
    </location>
</feature>
<evidence type="ECO:0000256" key="3">
    <source>
        <dbReference type="ARBA" id="ARBA00022692"/>
    </source>
</evidence>
<proteinExistence type="predicted"/>
<feature type="transmembrane region" description="Helical" evidence="6">
    <location>
        <begin position="39"/>
        <end position="61"/>
    </location>
</feature>
<evidence type="ECO:0000256" key="2">
    <source>
        <dbReference type="ARBA" id="ARBA00022475"/>
    </source>
</evidence>
<organism evidence="7 8">
    <name type="scientific">Aliikangiella coralliicola</name>
    <dbReference type="NCBI Taxonomy" id="2592383"/>
    <lineage>
        <taxon>Bacteria</taxon>
        <taxon>Pseudomonadati</taxon>
        <taxon>Pseudomonadota</taxon>
        <taxon>Gammaproteobacteria</taxon>
        <taxon>Oceanospirillales</taxon>
        <taxon>Pleioneaceae</taxon>
        <taxon>Aliikangiella</taxon>
    </lineage>
</organism>
<dbReference type="AlphaFoldDB" id="A0A545UGP5"/>
<comment type="subcellular location">
    <subcellularLocation>
        <location evidence="1">Cell membrane</location>
        <topology evidence="1">Multi-pass membrane protein</topology>
    </subcellularLocation>
</comment>
<name>A0A545UGP5_9GAMM</name>
<evidence type="ECO:0000256" key="4">
    <source>
        <dbReference type="ARBA" id="ARBA00022989"/>
    </source>
</evidence>
<keyword evidence="3 6" id="KW-0812">Transmembrane</keyword>
<comment type="caution">
    <text evidence="7">The sequence shown here is derived from an EMBL/GenBank/DDBJ whole genome shotgun (WGS) entry which is preliminary data.</text>
</comment>
<reference evidence="7 8" key="1">
    <citation type="submission" date="2019-07" db="EMBL/GenBank/DDBJ databases">
        <title>Draft genome for Aliikangiella sp. M105.</title>
        <authorList>
            <person name="Wang G."/>
        </authorList>
    </citation>
    <scope>NUCLEOTIDE SEQUENCE [LARGE SCALE GENOMIC DNA]</scope>
    <source>
        <strain evidence="7 8">M105</strain>
    </source>
</reference>
<sequence length="126" mass="13679">MSQALISHGYQQAKKLLMIQALIIAFVSCFGLIKEFKVAVALLSGGMAVFLANCFFVYKAFSKSGAQANKQVVGAFYLGETIKIFLAVGLISVAFWQLPGFEIFALAGYVVALLSQWLAPIIIKTH</sequence>
<dbReference type="Proteomes" id="UP000315439">
    <property type="component" value="Unassembled WGS sequence"/>
</dbReference>
<dbReference type="GO" id="GO:0005886">
    <property type="term" value="C:plasma membrane"/>
    <property type="evidence" value="ECO:0007669"/>
    <property type="project" value="UniProtKB-SubCell"/>
</dbReference>
<protein>
    <recommendedName>
        <fullName evidence="9">F0F1 ATP synthase subunit I</fullName>
    </recommendedName>
</protein>